<protein>
    <submittedName>
        <fullName evidence="2">Putative integrase</fullName>
    </submittedName>
</protein>
<evidence type="ECO:0000313" key="3">
    <source>
        <dbReference type="Proteomes" id="UP000001033"/>
    </source>
</evidence>
<feature type="domain" description="Integrase DNA-binding" evidence="1">
    <location>
        <begin position="3"/>
        <end position="35"/>
    </location>
</feature>
<dbReference type="RefSeq" id="WP_012461708.1">
    <property type="nucleotide sequence ID" value="NC_010793.1"/>
</dbReference>
<proteinExistence type="predicted"/>
<dbReference type="KEGG" id="ott:OTT_1181"/>
<evidence type="ECO:0000259" key="1">
    <source>
        <dbReference type="Pfam" id="PF13356"/>
    </source>
</evidence>
<gene>
    <name evidence="2" type="ordered locus">OTT_1181</name>
</gene>
<sequence length="40" mass="4753">MPYPDLSIKEARKKARELNTLIANRIAPREVKRQQIYGRK</sequence>
<reference evidence="3" key="1">
    <citation type="journal article" date="2008" name="DNA Res.">
        <title>The whole-genome sequencing of the obligate intracellular bacterium Orientia tsutsugamushi revealed massive gene amplification during reductive genome evolution.</title>
        <authorList>
            <person name="Nakayama K."/>
            <person name="Yamashita A."/>
            <person name="Kurokawa K."/>
            <person name="Morimoto T."/>
            <person name="Ogawa M."/>
            <person name="Fukuhara M."/>
            <person name="Urakami H."/>
            <person name="Ohnishi M."/>
            <person name="Uchiyama I."/>
            <person name="Ogura Y."/>
            <person name="Ooka T."/>
            <person name="Oshima K."/>
            <person name="Tamura A."/>
            <person name="Hattori M."/>
            <person name="Hayashi T."/>
        </authorList>
    </citation>
    <scope>NUCLEOTIDE SEQUENCE [LARGE SCALE GENOMIC DNA]</scope>
    <source>
        <strain evidence="3">Ikeda</strain>
    </source>
</reference>
<dbReference type="InterPro" id="IPR038488">
    <property type="entry name" value="Integrase_DNA-bd_sf"/>
</dbReference>
<evidence type="ECO:0000313" key="2">
    <source>
        <dbReference type="EMBL" id="BAG40639.1"/>
    </source>
</evidence>
<accession>B3CTE2</accession>
<dbReference type="EMBL" id="AP008981">
    <property type="protein sequence ID" value="BAG40639.1"/>
    <property type="molecule type" value="Genomic_DNA"/>
</dbReference>
<name>B3CTE2_ORITI</name>
<organism evidence="2 3">
    <name type="scientific">Orientia tsutsugamushi (strain Ikeda)</name>
    <name type="common">Rickettsia tsutsugamushi</name>
    <dbReference type="NCBI Taxonomy" id="334380"/>
    <lineage>
        <taxon>Bacteria</taxon>
        <taxon>Pseudomonadati</taxon>
        <taxon>Pseudomonadota</taxon>
        <taxon>Alphaproteobacteria</taxon>
        <taxon>Rickettsiales</taxon>
        <taxon>Rickettsiaceae</taxon>
        <taxon>Rickettsieae</taxon>
        <taxon>Orientia</taxon>
    </lineage>
</organism>
<dbReference type="AlphaFoldDB" id="B3CTE2"/>
<dbReference type="InterPro" id="IPR025166">
    <property type="entry name" value="Integrase_DNA_bind_dom"/>
</dbReference>
<dbReference type="HOGENOM" id="CLU_3293386_0_0_5"/>
<dbReference type="Gene3D" id="3.30.160.390">
    <property type="entry name" value="Integrase, DNA-binding domain"/>
    <property type="match status" value="1"/>
</dbReference>
<dbReference type="Pfam" id="PF13356">
    <property type="entry name" value="Arm-DNA-bind_3"/>
    <property type="match status" value="1"/>
</dbReference>
<dbReference type="Proteomes" id="UP000001033">
    <property type="component" value="Chromosome"/>
</dbReference>